<sequence>MTLTKQIIVLLTLCLSACSSYNASVDKQVGYDFSQVDSYHIVADSHDKNRMLSDIDRNRINAAIDTQSQAQGLEKVSLEKADIMIAYFLVTKDKIDVDTTYSGHYGRYYGPGYAGVSTVHTHDYVEGTLVIDFIDSKTKQSVMRSTLSKKLKQLDSAQEREEEINKVIATMFEKIKFSESQQA</sequence>
<protein>
    <recommendedName>
        <fullName evidence="2">DUF4136 domain-containing protein</fullName>
    </recommendedName>
</protein>
<proteinExistence type="predicted"/>
<dbReference type="Proteomes" id="UP000199308">
    <property type="component" value="Unassembled WGS sequence"/>
</dbReference>
<evidence type="ECO:0000313" key="3">
    <source>
        <dbReference type="EMBL" id="SES92113.1"/>
    </source>
</evidence>
<organism evidence="3 4">
    <name type="scientific">Thalassotalea agarivorans</name>
    <name type="common">Thalassomonas agarivorans</name>
    <dbReference type="NCBI Taxonomy" id="349064"/>
    <lineage>
        <taxon>Bacteria</taxon>
        <taxon>Pseudomonadati</taxon>
        <taxon>Pseudomonadota</taxon>
        <taxon>Gammaproteobacteria</taxon>
        <taxon>Alteromonadales</taxon>
        <taxon>Colwelliaceae</taxon>
        <taxon>Thalassotalea</taxon>
    </lineage>
</organism>
<gene>
    <name evidence="3" type="ORF">SAMN05660429_00664</name>
</gene>
<keyword evidence="4" id="KW-1185">Reference proteome</keyword>
<accession>A0A1I0AEK1</accession>
<evidence type="ECO:0000256" key="1">
    <source>
        <dbReference type="SAM" id="SignalP"/>
    </source>
</evidence>
<feature type="domain" description="DUF4136" evidence="2">
    <location>
        <begin position="26"/>
        <end position="174"/>
    </location>
</feature>
<dbReference type="AlphaFoldDB" id="A0A1I0AEK1"/>
<keyword evidence="1" id="KW-0732">Signal</keyword>
<evidence type="ECO:0000313" key="4">
    <source>
        <dbReference type="Proteomes" id="UP000199308"/>
    </source>
</evidence>
<reference evidence="3 4" key="1">
    <citation type="submission" date="2016-10" db="EMBL/GenBank/DDBJ databases">
        <authorList>
            <person name="de Groot N.N."/>
        </authorList>
    </citation>
    <scope>NUCLEOTIDE SEQUENCE [LARGE SCALE GENOMIC DNA]</scope>
    <source>
        <strain evidence="3 4">DSM 19706</strain>
    </source>
</reference>
<feature type="signal peptide" evidence="1">
    <location>
        <begin position="1"/>
        <end position="23"/>
    </location>
</feature>
<dbReference type="RefSeq" id="WP_093327671.1">
    <property type="nucleotide sequence ID" value="NZ_AP027363.1"/>
</dbReference>
<dbReference type="Pfam" id="PF13590">
    <property type="entry name" value="DUF4136"/>
    <property type="match status" value="1"/>
</dbReference>
<dbReference type="OrthoDB" id="118896at2"/>
<dbReference type="Gene3D" id="3.30.160.670">
    <property type="match status" value="1"/>
</dbReference>
<name>A0A1I0AEK1_THASX</name>
<feature type="chain" id="PRO_5011680740" description="DUF4136 domain-containing protein" evidence="1">
    <location>
        <begin position="24"/>
        <end position="183"/>
    </location>
</feature>
<evidence type="ECO:0000259" key="2">
    <source>
        <dbReference type="Pfam" id="PF13590"/>
    </source>
</evidence>
<dbReference type="InterPro" id="IPR025411">
    <property type="entry name" value="DUF4136"/>
</dbReference>
<dbReference type="STRING" id="349064.SAMN05660429_00664"/>
<dbReference type="EMBL" id="FOHK01000003">
    <property type="protein sequence ID" value="SES92113.1"/>
    <property type="molecule type" value="Genomic_DNA"/>
</dbReference>